<dbReference type="EMBL" id="SAXA01000006">
    <property type="protein sequence ID" value="RXQ95083.1"/>
    <property type="molecule type" value="Genomic_DNA"/>
</dbReference>
<dbReference type="InterPro" id="IPR043129">
    <property type="entry name" value="ATPase_NBD"/>
</dbReference>
<comment type="caution">
    <text evidence="2">The sequence shown here is derived from an EMBL/GenBank/DDBJ whole genome shotgun (WGS) entry which is preliminary data.</text>
</comment>
<dbReference type="PANTHER" id="PTHR18964">
    <property type="entry name" value="ROK (REPRESSOR, ORF, KINASE) FAMILY"/>
    <property type="match status" value="1"/>
</dbReference>
<dbReference type="SUPFAM" id="SSF53067">
    <property type="entry name" value="Actin-like ATPase domain"/>
    <property type="match status" value="1"/>
</dbReference>
<dbReference type="RefSeq" id="WP_129254241.1">
    <property type="nucleotide sequence ID" value="NZ_SAXA01000006.1"/>
</dbReference>
<comment type="similarity">
    <text evidence="1">Belongs to the ROK (NagC/XylR) family.</text>
</comment>
<dbReference type="Gene3D" id="3.30.420.40">
    <property type="match status" value="2"/>
</dbReference>
<dbReference type="PANTHER" id="PTHR18964:SF149">
    <property type="entry name" value="BIFUNCTIONAL UDP-N-ACETYLGLUCOSAMINE 2-EPIMERASE_N-ACETYLMANNOSAMINE KINASE"/>
    <property type="match status" value="1"/>
</dbReference>
<dbReference type="InterPro" id="IPR000600">
    <property type="entry name" value="ROK"/>
</dbReference>
<dbReference type="OrthoDB" id="9810372at2"/>
<dbReference type="InterPro" id="IPR049874">
    <property type="entry name" value="ROK_cs"/>
</dbReference>
<organism evidence="2 3">
    <name type="scientific">Ancylomarina salipaludis</name>
    <dbReference type="NCBI Taxonomy" id="2501299"/>
    <lineage>
        <taxon>Bacteria</taxon>
        <taxon>Pseudomonadati</taxon>
        <taxon>Bacteroidota</taxon>
        <taxon>Bacteroidia</taxon>
        <taxon>Marinilabiliales</taxon>
        <taxon>Marinifilaceae</taxon>
        <taxon>Ancylomarina</taxon>
    </lineage>
</organism>
<protein>
    <submittedName>
        <fullName evidence="2">ROK family protein</fullName>
    </submittedName>
</protein>
<dbReference type="Pfam" id="PF00480">
    <property type="entry name" value="ROK"/>
    <property type="match status" value="1"/>
</dbReference>
<reference evidence="2 3" key="1">
    <citation type="submission" date="2019-01" db="EMBL/GenBank/DDBJ databases">
        <title>Ancylomarina salipaludis sp. nov., isolated from a salt marsh.</title>
        <authorList>
            <person name="Yoon J.-H."/>
        </authorList>
    </citation>
    <scope>NUCLEOTIDE SEQUENCE [LARGE SCALE GENOMIC DNA]</scope>
    <source>
        <strain evidence="2 3">SHSM-M15</strain>
    </source>
</reference>
<sequence length="330" mass="35562">MQNLVVGIDIGGTNTVYGFVTEAGVCIFHASFYTPNYPVFENFVRELSHHIQFNFISFSSHYKLIGIGVGAPNANFKTGCIEHAVNLAWDKQLPLSKLLKEYFKLPVILTNDANAAALGEMYYGGATQMQNFMVITLGTGLGCGLVMDGKVYNGHHGHAGEVGHVIIRDQGRSCSCGRKGCLETYVSASGIKRTVSKFLAKYDDKSVLRDIPFNKISAKKLAIAAYGGDKVAIESFEYTGKLLGKALANVAAINNPEAIFLSGGLAKAGDLILKPTFYHMEENLLSVLRGKIKLEISSLEDNAGVMGAAALIFSHLDESYTSTSTKPSSV</sequence>
<accession>A0A4Q1JN55</accession>
<gene>
    <name evidence="2" type="ORF">EO244_08515</name>
</gene>
<dbReference type="PROSITE" id="PS01125">
    <property type="entry name" value="ROK"/>
    <property type="match status" value="1"/>
</dbReference>
<name>A0A4Q1JN55_9BACT</name>
<evidence type="ECO:0000313" key="3">
    <source>
        <dbReference type="Proteomes" id="UP000289703"/>
    </source>
</evidence>
<evidence type="ECO:0000313" key="2">
    <source>
        <dbReference type="EMBL" id="RXQ95083.1"/>
    </source>
</evidence>
<keyword evidence="3" id="KW-1185">Reference proteome</keyword>
<dbReference type="Proteomes" id="UP000289703">
    <property type="component" value="Unassembled WGS sequence"/>
</dbReference>
<dbReference type="AlphaFoldDB" id="A0A4Q1JN55"/>
<evidence type="ECO:0000256" key="1">
    <source>
        <dbReference type="ARBA" id="ARBA00006479"/>
    </source>
</evidence>
<proteinExistence type="inferred from homology"/>